<accession>A0A1P8UIC8</accession>
<evidence type="ECO:0000313" key="1">
    <source>
        <dbReference type="EMBL" id="APZ43577.1"/>
    </source>
</evidence>
<dbReference type="Gene3D" id="3.40.1260.10">
    <property type="entry name" value="DsrEFH-like"/>
    <property type="match status" value="1"/>
</dbReference>
<evidence type="ECO:0008006" key="3">
    <source>
        <dbReference type="Google" id="ProtNLM"/>
    </source>
</evidence>
<protein>
    <recommendedName>
        <fullName evidence="3">Peroxiredoxin</fullName>
    </recommendedName>
</protein>
<dbReference type="InterPro" id="IPR027396">
    <property type="entry name" value="DsrEFH-like"/>
</dbReference>
<name>A0A1P8UIC8_9GAMM</name>
<gene>
    <name evidence="1" type="ORF">BW247_11155</name>
</gene>
<dbReference type="RefSeq" id="WP_076837217.1">
    <property type="nucleotide sequence ID" value="NZ_CP019434.1"/>
</dbReference>
<keyword evidence="2" id="KW-1185">Reference proteome</keyword>
<reference evidence="1 2" key="1">
    <citation type="submission" date="2017-01" db="EMBL/GenBank/DDBJ databases">
        <title>Draft sequence of Acidihalobacter ferrooxidans strain DSM 14175 (strain V8).</title>
        <authorList>
            <person name="Khaleque H.N."/>
            <person name="Ramsay J.P."/>
            <person name="Murphy R.J.T."/>
            <person name="Kaksonen A.H."/>
            <person name="Boxall N.J."/>
            <person name="Watkin E.L.J."/>
        </authorList>
    </citation>
    <scope>NUCLEOTIDE SEQUENCE [LARGE SCALE GENOMIC DNA]</scope>
    <source>
        <strain evidence="1 2">V8</strain>
    </source>
</reference>
<organism evidence="1 2">
    <name type="scientific">Acidihalobacter ferrooxydans</name>
    <dbReference type="NCBI Taxonomy" id="1765967"/>
    <lineage>
        <taxon>Bacteria</taxon>
        <taxon>Pseudomonadati</taxon>
        <taxon>Pseudomonadota</taxon>
        <taxon>Gammaproteobacteria</taxon>
        <taxon>Chromatiales</taxon>
        <taxon>Ectothiorhodospiraceae</taxon>
        <taxon>Acidihalobacter</taxon>
    </lineage>
</organism>
<evidence type="ECO:0000313" key="2">
    <source>
        <dbReference type="Proteomes" id="UP000243807"/>
    </source>
</evidence>
<dbReference type="SUPFAM" id="SSF75169">
    <property type="entry name" value="DsrEFH-like"/>
    <property type="match status" value="1"/>
</dbReference>
<dbReference type="STRING" id="1765967.BW247_11155"/>
<sequence>MEKWVLQVMTGENWEHVLMMVKQNLERVDLKVVALGKAVVPLFAPGKVRQAMEEAVANGLNLEICTVSMEGAGLSGAELPKGATAQPGLVAISEARQQGYTYFVVA</sequence>
<proteinExistence type="predicted"/>
<dbReference type="AlphaFoldDB" id="A0A1P8UIC8"/>
<dbReference type="KEGG" id="afy:BW247_11155"/>
<dbReference type="Proteomes" id="UP000243807">
    <property type="component" value="Chromosome"/>
</dbReference>
<dbReference type="EMBL" id="CP019434">
    <property type="protein sequence ID" value="APZ43577.1"/>
    <property type="molecule type" value="Genomic_DNA"/>
</dbReference>